<comment type="cofactor">
    <cofactor evidence="2">
        <name>Mn(2+)</name>
        <dbReference type="ChEBI" id="CHEBI:29035"/>
    </cofactor>
</comment>
<dbReference type="EC" id="3.4.11.9" evidence="4"/>
<gene>
    <name evidence="9" type="primary">pepP_3</name>
    <name evidence="9" type="ORF">NCTC9081_06020</name>
</gene>
<dbReference type="GO" id="GO:0005829">
    <property type="term" value="C:cytosol"/>
    <property type="evidence" value="ECO:0007669"/>
    <property type="project" value="TreeGrafter"/>
</dbReference>
<protein>
    <recommendedName>
        <fullName evidence="4">Xaa-Pro aminopeptidase</fullName>
        <ecNumber evidence="4">3.4.11.9</ecNumber>
    </recommendedName>
</protein>
<name>A0A376WAE4_ECOLX</name>
<dbReference type="InterPro" id="IPR052433">
    <property type="entry name" value="X-Pro_dipept-like"/>
</dbReference>
<evidence type="ECO:0000256" key="5">
    <source>
        <dbReference type="ARBA" id="ARBA00022723"/>
    </source>
</evidence>
<dbReference type="Pfam" id="PF00557">
    <property type="entry name" value="Peptidase_M24"/>
    <property type="match status" value="1"/>
</dbReference>
<dbReference type="SUPFAM" id="SSF55920">
    <property type="entry name" value="Creatinase/aminopeptidase"/>
    <property type="match status" value="1"/>
</dbReference>
<evidence type="ECO:0000256" key="2">
    <source>
        <dbReference type="ARBA" id="ARBA00001936"/>
    </source>
</evidence>
<dbReference type="InterPro" id="IPR000994">
    <property type="entry name" value="Pept_M24"/>
</dbReference>
<dbReference type="GO" id="GO:0004177">
    <property type="term" value="F:aminopeptidase activity"/>
    <property type="evidence" value="ECO:0007669"/>
    <property type="project" value="UniProtKB-KW"/>
</dbReference>
<keyword evidence="9" id="KW-0645">Protease</keyword>
<evidence type="ECO:0000313" key="9">
    <source>
        <dbReference type="EMBL" id="STJ20439.1"/>
    </source>
</evidence>
<accession>A0A376WAE4</accession>
<keyword evidence="9" id="KW-0031">Aminopeptidase</keyword>
<comment type="catalytic activity">
    <reaction evidence="1">
        <text>Release of any N-terminal amino acid, including proline, that is linked to proline, even from a dipeptide or tripeptide.</text>
        <dbReference type="EC" id="3.4.11.9"/>
    </reaction>
</comment>
<proteinExistence type="inferred from homology"/>
<dbReference type="AlphaFoldDB" id="A0A376WAE4"/>
<dbReference type="EMBL" id="UGCV01000008">
    <property type="protein sequence ID" value="STJ20439.1"/>
    <property type="molecule type" value="Genomic_DNA"/>
</dbReference>
<dbReference type="Gene3D" id="3.90.230.10">
    <property type="entry name" value="Creatinase/methionine aminopeptidase superfamily"/>
    <property type="match status" value="1"/>
</dbReference>
<dbReference type="InterPro" id="IPR036005">
    <property type="entry name" value="Creatinase/aminopeptidase-like"/>
</dbReference>
<reference evidence="9 10" key="1">
    <citation type="submission" date="2018-06" db="EMBL/GenBank/DDBJ databases">
        <authorList>
            <consortium name="Pathogen Informatics"/>
            <person name="Doyle S."/>
        </authorList>
    </citation>
    <scope>NUCLEOTIDE SEQUENCE [LARGE SCALE GENOMIC DNA]</scope>
    <source>
        <strain evidence="9 10">NCTC9081</strain>
    </source>
</reference>
<keyword evidence="5" id="KW-0479">Metal-binding</keyword>
<evidence type="ECO:0000256" key="6">
    <source>
        <dbReference type="ARBA" id="ARBA00022801"/>
    </source>
</evidence>
<comment type="similarity">
    <text evidence="3">Belongs to the peptidase M24B family.</text>
</comment>
<feature type="domain" description="Peptidase M24" evidence="8">
    <location>
        <begin position="18"/>
        <end position="129"/>
    </location>
</feature>
<sequence>MKCACSNRQKRLPYSAGAGEITALAHTRAMEKCRPGMFEYHLEGEIHHEFNRHGARYPSYNTIVGSGENGCILHYTENECELRDGDLVLIDAGCEYKGYAGDITRTFPVNGKFTQAQREIYDIVLESLETSPVPVSSGNFHSGSHW</sequence>
<organism evidence="9 10">
    <name type="scientific">Escherichia coli</name>
    <dbReference type="NCBI Taxonomy" id="562"/>
    <lineage>
        <taxon>Bacteria</taxon>
        <taxon>Pseudomonadati</taxon>
        <taxon>Pseudomonadota</taxon>
        <taxon>Gammaproteobacteria</taxon>
        <taxon>Enterobacterales</taxon>
        <taxon>Enterobacteriaceae</taxon>
        <taxon>Escherichia</taxon>
    </lineage>
</organism>
<dbReference type="GO" id="GO:0006508">
    <property type="term" value="P:proteolysis"/>
    <property type="evidence" value="ECO:0007669"/>
    <property type="project" value="TreeGrafter"/>
</dbReference>
<evidence type="ECO:0000256" key="1">
    <source>
        <dbReference type="ARBA" id="ARBA00001424"/>
    </source>
</evidence>
<keyword evidence="7" id="KW-0464">Manganese</keyword>
<evidence type="ECO:0000313" key="10">
    <source>
        <dbReference type="Proteomes" id="UP000254716"/>
    </source>
</evidence>
<dbReference type="Proteomes" id="UP000254716">
    <property type="component" value="Unassembled WGS sequence"/>
</dbReference>
<keyword evidence="6 9" id="KW-0378">Hydrolase</keyword>
<evidence type="ECO:0000256" key="4">
    <source>
        <dbReference type="ARBA" id="ARBA00012574"/>
    </source>
</evidence>
<dbReference type="PANTHER" id="PTHR43226">
    <property type="entry name" value="XAA-PRO AMINOPEPTIDASE 3"/>
    <property type="match status" value="1"/>
</dbReference>
<evidence type="ECO:0000259" key="8">
    <source>
        <dbReference type="Pfam" id="PF00557"/>
    </source>
</evidence>
<evidence type="ECO:0000256" key="3">
    <source>
        <dbReference type="ARBA" id="ARBA00008766"/>
    </source>
</evidence>
<dbReference type="PANTHER" id="PTHR43226:SF4">
    <property type="entry name" value="XAA-PRO AMINOPEPTIDASE 3"/>
    <property type="match status" value="1"/>
</dbReference>
<dbReference type="GO" id="GO:0046872">
    <property type="term" value="F:metal ion binding"/>
    <property type="evidence" value="ECO:0007669"/>
    <property type="project" value="UniProtKB-KW"/>
</dbReference>
<evidence type="ECO:0000256" key="7">
    <source>
        <dbReference type="ARBA" id="ARBA00023211"/>
    </source>
</evidence>